<feature type="compositionally biased region" description="Basic residues" evidence="4">
    <location>
        <begin position="1406"/>
        <end position="1419"/>
    </location>
</feature>
<feature type="compositionally biased region" description="Acidic residues" evidence="4">
    <location>
        <begin position="101"/>
        <end position="118"/>
    </location>
</feature>
<keyword evidence="3" id="KW-0539">Nucleus</keyword>
<dbReference type="InParanoid" id="F2U485"/>
<dbReference type="GO" id="GO:0043565">
    <property type="term" value="F:sequence-specific DNA binding"/>
    <property type="evidence" value="ECO:0007669"/>
    <property type="project" value="TreeGrafter"/>
</dbReference>
<dbReference type="GO" id="GO:0005730">
    <property type="term" value="C:nucleolus"/>
    <property type="evidence" value="ECO:0007669"/>
    <property type="project" value="InterPro"/>
</dbReference>
<dbReference type="PANTHER" id="PTHR13213:SF2">
    <property type="entry name" value="MYB-BINDING PROTEIN 1A"/>
    <property type="match status" value="1"/>
</dbReference>
<sequence length="1431" mass="158261">MAGAKKRAKKSHQGKQVARKGRQEGRPKAIKATLPARTQDELLHGEFGPLHEMHVLKREYKARYNDDDEDDDNDDAHAAASEPEASSDEDNTADSKAMDQQADDADDNSDEEDEDDDETAVKANSSRVASQGLMKCFWDLASLNPVDRIQAGAAIIQLLQASQEQQAEDELSPDTEYSLKRLVRGMGSNRKAARQGFGIVLTELLATVHQIPIQKVIGMVESVHKPSSSASGAEKRECQYGRLFSYGALIRSRALCRDENPPKRGAIKTIMEHLLAIGEFKNYVTAPATQVICELIQSLPTDVFVSEVFPALATRIMPQSDKTKTKKNKGAAPSSAPLDILSAQDMCFLMASRKHLEALRDGAAKLPKGVSTDAVEDRLAILRFDADKLGAFTVAVLEAQLMHPLWLMLGYSLAEAQDSTFSMAWLALVHKTLLAEDNVRNERRAIVFALIRLIAPKSPAKIQAMLSPMVMSCLMTNLAAPTKYLHGAANAVLATLVKAVKGDDTPSNVRLDLLARLTGPHGSRKLDQLTKTRTISGILSTLKPDEVREYVLRLQRTFNNPSIRHESKLEEETIAMYVAEQRIFALDQMMALFRGGSKVPKAEDWTMGCLAFCMIHSFFNVNGHVDAINAALGDLAEVCIVEELKHPLNRRTMAKIKSRYESFVNDLCSAMPFDEVPEGRSRFSGCRADGTYRIAAIVDVMERMIDSAPLLTPMTDEVKEAYDALVKLNTELKNISKGTRLPREVKGKADVVKSLQQAAKAFRFLVMHTIAMVFSDVKSVVATAPDLNGSYHDMQARIIKKAQLKMRRRRSQKPKDDVDSDVDPMEVLVDVLLGMIAQPSALLRNVVNKVFSMMCDSMTDRAIDLLCEVIADPKPIRRMEAEEDDEDDEDMDEDDDEGDDDDDDDDDDEDDNDDDDDSSDDDDDESDDSDMEASDSGESNPSGLASKRAKRGDMTEEEQLRKLKAKVGEALNLPVDEEGNVVDNDDEGADSDWDDERMMAVDNVIAAHFRQHALSKKPKQAAVRQENARFKLRLLDLIEVYMRKCSANPAILSFLPALFKAHRTNATLKKDGEAVAARLHGLYCNKLNQLKPLPKVETPEQVALCESTIKAGVHLVSTGSDKAQRDIGGAVTKFAVRALTHGETSIESTDDGQFLGKLRVSLFAEEYGTAIEHFLQKHKFNMNDSVLSDLARSFPQLVWYLVPHMAQGVDKCVNPSRLLIVFKCLADLLHQRKAVSQHKGVVKQHAQALVDFVVKTHALVSKSSKFKARHVRVFLQIVLLAARTLKEVEEDVSPLASIAKEFGTSEHAATAVSVFTMCKQILKLIDNDAAGELVRPKLSKRKQQGGGDDGDEDSQAGTKKNKDKNKKSKGKKKDKAAESKKDNENKKKNGGGQHAKQNASEESATQKRKKKAKKAKNAKKQLQQQTNESKS</sequence>
<dbReference type="eggNOG" id="KOG1926">
    <property type="taxonomic scope" value="Eukaryota"/>
</dbReference>
<protein>
    <submittedName>
        <fullName evidence="5">Uncharacterized protein</fullName>
    </submittedName>
</protein>
<dbReference type="GO" id="GO:0003714">
    <property type="term" value="F:transcription corepressor activity"/>
    <property type="evidence" value="ECO:0007669"/>
    <property type="project" value="TreeGrafter"/>
</dbReference>
<evidence type="ECO:0000256" key="1">
    <source>
        <dbReference type="ARBA" id="ARBA00004123"/>
    </source>
</evidence>
<dbReference type="GeneID" id="16076273"/>
<dbReference type="STRING" id="946362.F2U485"/>
<comment type="similarity">
    <text evidence="2">Belongs to the MYBBP1A family.</text>
</comment>
<dbReference type="OrthoDB" id="342531at2759"/>
<feature type="compositionally biased region" description="Acidic residues" evidence="4">
    <location>
        <begin position="975"/>
        <end position="993"/>
    </location>
</feature>
<dbReference type="InterPro" id="IPR007015">
    <property type="entry name" value="DNA_pol_V/MYBBP1A"/>
</dbReference>
<evidence type="ECO:0000313" key="6">
    <source>
        <dbReference type="Proteomes" id="UP000007799"/>
    </source>
</evidence>
<feature type="compositionally biased region" description="Basic residues" evidence="4">
    <location>
        <begin position="1"/>
        <end position="20"/>
    </location>
</feature>
<accession>F2U485</accession>
<dbReference type="EMBL" id="GL832961">
    <property type="protein sequence ID" value="EGD82451.1"/>
    <property type="molecule type" value="Genomic_DNA"/>
</dbReference>
<feature type="compositionally biased region" description="Basic and acidic residues" evidence="4">
    <location>
        <begin position="1375"/>
        <end position="1387"/>
    </location>
</feature>
<organism evidence="6">
    <name type="scientific">Salpingoeca rosetta (strain ATCC 50818 / BSB-021)</name>
    <dbReference type="NCBI Taxonomy" id="946362"/>
    <lineage>
        <taxon>Eukaryota</taxon>
        <taxon>Choanoflagellata</taxon>
        <taxon>Craspedida</taxon>
        <taxon>Salpingoecidae</taxon>
        <taxon>Salpingoeca</taxon>
    </lineage>
</organism>
<reference evidence="5" key="1">
    <citation type="submission" date="2009-08" db="EMBL/GenBank/DDBJ databases">
        <title>Annotation of Salpingoeca rosetta.</title>
        <authorList>
            <consortium name="The Broad Institute Genome Sequencing Platform"/>
            <person name="Russ C."/>
            <person name="Cuomo C."/>
            <person name="Burger G."/>
            <person name="Gray M.W."/>
            <person name="Holland P.W.H."/>
            <person name="King N."/>
            <person name="Lang F.B.F."/>
            <person name="Roger A.J."/>
            <person name="Ruiz-Trillo I."/>
            <person name="Young S.K."/>
            <person name="Zeng Q."/>
            <person name="Gargeya S."/>
            <person name="Alvarado L."/>
            <person name="Berlin A."/>
            <person name="Chapman S.B."/>
            <person name="Chen Z."/>
            <person name="Freedman E."/>
            <person name="Gellesch M."/>
            <person name="Goldberg J."/>
            <person name="Griggs A."/>
            <person name="Gujja S."/>
            <person name="Heilman E."/>
            <person name="Heiman D."/>
            <person name="Howarth C."/>
            <person name="Mehta T."/>
            <person name="Neiman D."/>
            <person name="Pearson M."/>
            <person name="Roberts A."/>
            <person name="Saif S."/>
            <person name="Shea T."/>
            <person name="Shenoy N."/>
            <person name="Sisk P."/>
            <person name="Stolte C."/>
            <person name="Sykes S."/>
            <person name="White J."/>
            <person name="Yandava C."/>
            <person name="Haas B."/>
            <person name="Nusbaum C."/>
            <person name="Birren B."/>
        </authorList>
    </citation>
    <scope>NUCLEOTIDE SEQUENCE [LARGE SCALE GENOMIC DNA]</scope>
    <source>
        <strain evidence="5">ATCC 50818</strain>
    </source>
</reference>
<feature type="region of interest" description="Disordered" evidence="4">
    <location>
        <begin position="1335"/>
        <end position="1431"/>
    </location>
</feature>
<evidence type="ECO:0000313" key="5">
    <source>
        <dbReference type="EMBL" id="EGD82451.1"/>
    </source>
</evidence>
<dbReference type="InterPro" id="IPR016024">
    <property type="entry name" value="ARM-type_fold"/>
</dbReference>
<evidence type="ECO:0000256" key="4">
    <source>
        <dbReference type="SAM" id="MobiDB-lite"/>
    </source>
</evidence>
<comment type="subcellular location">
    <subcellularLocation>
        <location evidence="1">Nucleus</location>
    </subcellularLocation>
</comment>
<feature type="compositionally biased region" description="Acidic residues" evidence="4">
    <location>
        <begin position="881"/>
        <end position="935"/>
    </location>
</feature>
<dbReference type="GO" id="GO:0003723">
    <property type="term" value="F:RNA binding"/>
    <property type="evidence" value="ECO:0007669"/>
    <property type="project" value="TreeGrafter"/>
</dbReference>
<gene>
    <name evidence="5" type="ORF">PTSG_11965</name>
</gene>
<evidence type="ECO:0000256" key="2">
    <source>
        <dbReference type="ARBA" id="ARBA00006809"/>
    </source>
</evidence>
<feature type="region of interest" description="Disordered" evidence="4">
    <location>
        <begin position="876"/>
        <end position="957"/>
    </location>
</feature>
<dbReference type="SUPFAM" id="SSF48371">
    <property type="entry name" value="ARM repeat"/>
    <property type="match status" value="2"/>
</dbReference>
<dbReference type="KEGG" id="sre:PTSG_11965"/>
<dbReference type="FunCoup" id="F2U485">
    <property type="interactions" value="1459"/>
</dbReference>
<dbReference type="Pfam" id="PF04931">
    <property type="entry name" value="DNA_pol_phi"/>
    <property type="match status" value="2"/>
</dbReference>
<proteinExistence type="inferred from homology"/>
<dbReference type="OMA" id="VWKHDDP"/>
<keyword evidence="6" id="KW-1185">Reference proteome</keyword>
<dbReference type="PANTHER" id="PTHR13213">
    <property type="entry name" value="MYB-BINDING PROTEIN 1A FAMILY MEMBER"/>
    <property type="match status" value="1"/>
</dbReference>
<feature type="region of interest" description="Disordered" evidence="4">
    <location>
        <begin position="969"/>
        <end position="993"/>
    </location>
</feature>
<feature type="compositionally biased region" description="Basic residues" evidence="4">
    <location>
        <begin position="1359"/>
        <end position="1374"/>
    </location>
</feature>
<evidence type="ECO:0000256" key="3">
    <source>
        <dbReference type="ARBA" id="ARBA00023242"/>
    </source>
</evidence>
<name>F2U485_SALR5</name>
<dbReference type="Proteomes" id="UP000007799">
    <property type="component" value="Unassembled WGS sequence"/>
</dbReference>
<dbReference type="RefSeq" id="XP_004995687.1">
    <property type="nucleotide sequence ID" value="XM_004995630.1"/>
</dbReference>
<feature type="region of interest" description="Disordered" evidence="4">
    <location>
        <begin position="1"/>
        <end position="125"/>
    </location>
</feature>
<feature type="compositionally biased region" description="Basic and acidic residues" evidence="4">
    <location>
        <begin position="38"/>
        <end position="65"/>
    </location>
</feature>